<evidence type="ECO:0000256" key="3">
    <source>
        <dbReference type="RuleBase" id="RU367104"/>
    </source>
</evidence>
<dbReference type="EMBL" id="CP119880">
    <property type="protein sequence ID" value="WFD36163.1"/>
    <property type="molecule type" value="Genomic_DNA"/>
</dbReference>
<dbReference type="PROSITE" id="PS50802">
    <property type="entry name" value="OTU"/>
    <property type="match status" value="1"/>
</dbReference>
<dbReference type="GO" id="GO:0004843">
    <property type="term" value="F:cysteine-type deubiquitinase activity"/>
    <property type="evidence" value="ECO:0007669"/>
    <property type="project" value="UniProtKB-UniRule"/>
</dbReference>
<dbReference type="PANTHER" id="PTHR13312">
    <property type="entry name" value="HIV-INDUCED PROTEIN-7-LIKE PROTEASE"/>
    <property type="match status" value="1"/>
</dbReference>
<keyword evidence="3" id="KW-0963">Cytoplasm</keyword>
<protein>
    <recommendedName>
        <fullName evidence="3">Ubiquitin thioesterase OTU</fullName>
        <ecNumber evidence="3">3.4.19.12</ecNumber>
    </recommendedName>
</protein>
<evidence type="ECO:0000256" key="2">
    <source>
        <dbReference type="ARBA" id="ARBA00022801"/>
    </source>
</evidence>
<keyword evidence="6" id="KW-1185">Reference proteome</keyword>
<evidence type="ECO:0000313" key="6">
    <source>
        <dbReference type="Proteomes" id="UP001219933"/>
    </source>
</evidence>
<proteinExistence type="predicted"/>
<comment type="function">
    <text evidence="3">Hydrolase that can remove conjugated ubiquitin from proteins and may therefore play an important regulatory role at the level of protein turnover by preventing degradation.</text>
</comment>
<gene>
    <name evidence="5" type="primary">OTU1</name>
    <name evidence="5" type="ORF">MCUN1_003039</name>
</gene>
<evidence type="ECO:0000256" key="1">
    <source>
        <dbReference type="ARBA" id="ARBA00000707"/>
    </source>
</evidence>
<dbReference type="Gene3D" id="3.10.20.90">
    <property type="entry name" value="Phosphatidylinositol 3-kinase Catalytic Subunit, Chain A, domain 1"/>
    <property type="match status" value="1"/>
</dbReference>
<dbReference type="GO" id="GO:0005634">
    <property type="term" value="C:nucleus"/>
    <property type="evidence" value="ECO:0007669"/>
    <property type="project" value="TreeGrafter"/>
</dbReference>
<dbReference type="Proteomes" id="UP001219933">
    <property type="component" value="Chromosome 4"/>
</dbReference>
<keyword evidence="5" id="KW-0645">Protease</keyword>
<dbReference type="GO" id="GO:0016579">
    <property type="term" value="P:protein deubiquitination"/>
    <property type="evidence" value="ECO:0007669"/>
    <property type="project" value="TreeGrafter"/>
</dbReference>
<dbReference type="InterPro" id="IPR003323">
    <property type="entry name" value="OTU_dom"/>
</dbReference>
<name>A0AAF0J7E0_9BASI</name>
<organism evidence="5 6">
    <name type="scientific">Malassezia cuniculi</name>
    <dbReference type="NCBI Taxonomy" id="948313"/>
    <lineage>
        <taxon>Eukaryota</taxon>
        <taxon>Fungi</taxon>
        <taxon>Dikarya</taxon>
        <taxon>Basidiomycota</taxon>
        <taxon>Ustilaginomycotina</taxon>
        <taxon>Malasseziomycetes</taxon>
        <taxon>Malasseziales</taxon>
        <taxon>Malasseziaceae</taxon>
        <taxon>Malassezia</taxon>
    </lineage>
</organism>
<dbReference type="CDD" id="cd22745">
    <property type="entry name" value="OTU_OTU1"/>
    <property type="match status" value="1"/>
</dbReference>
<sequence length="233" mass="24760">MADLHAFIHQHTGVAPENQSLLVGFPPRPIANATSLAAAGIKAGDTVVVKNVPATPKADIPAPMHVTLDGDAILALKVVPDDNSCLFNAISHVSGSDVSQQSAAVLRQTAAQIIESDPHAFPDAVLGEPRSSYVAKLLKPTTWGGALELAVFSQYFGVEIWCWDVQSGVCHRFGEGNGYATCWMLVYSGIHYDALEARPSTSSAQVNTIFSTAQDDTLEKAATELIALLRAKH</sequence>
<dbReference type="GO" id="GO:0030968">
    <property type="term" value="P:endoplasmic reticulum unfolded protein response"/>
    <property type="evidence" value="ECO:0007669"/>
    <property type="project" value="TreeGrafter"/>
</dbReference>
<keyword evidence="3" id="KW-0788">Thiol protease</keyword>
<dbReference type="Pfam" id="PF02338">
    <property type="entry name" value="OTU"/>
    <property type="match status" value="1"/>
</dbReference>
<dbReference type="EC" id="3.4.19.12" evidence="3"/>
<dbReference type="InterPro" id="IPR038765">
    <property type="entry name" value="Papain-like_cys_pep_sf"/>
</dbReference>
<dbReference type="GO" id="GO:0005829">
    <property type="term" value="C:cytosol"/>
    <property type="evidence" value="ECO:0007669"/>
    <property type="project" value="TreeGrafter"/>
</dbReference>
<keyword evidence="3" id="KW-0833">Ubl conjugation pathway</keyword>
<comment type="catalytic activity">
    <reaction evidence="1 3">
        <text>Thiol-dependent hydrolysis of ester, thioester, amide, peptide and isopeptide bonds formed by the C-terminal Gly of ubiquitin (a 76-residue protein attached to proteins as an intracellular targeting signal).</text>
        <dbReference type="EC" id="3.4.19.12"/>
    </reaction>
</comment>
<accession>A0AAF0J7E0</accession>
<evidence type="ECO:0000313" key="5">
    <source>
        <dbReference type="EMBL" id="WFD36163.1"/>
    </source>
</evidence>
<comment type="subcellular location">
    <subcellularLocation>
        <location evidence="3">Cytoplasm</location>
    </subcellularLocation>
</comment>
<evidence type="ECO:0000259" key="4">
    <source>
        <dbReference type="PROSITE" id="PS50802"/>
    </source>
</evidence>
<keyword evidence="2 3" id="KW-0378">Hydrolase</keyword>
<dbReference type="AlphaFoldDB" id="A0AAF0J7E0"/>
<feature type="domain" description="OTU" evidence="4">
    <location>
        <begin position="74"/>
        <end position="198"/>
    </location>
</feature>
<dbReference type="Gene3D" id="3.90.70.80">
    <property type="match status" value="1"/>
</dbReference>
<dbReference type="SUPFAM" id="SSF54001">
    <property type="entry name" value="Cysteine proteinases"/>
    <property type="match status" value="1"/>
</dbReference>
<dbReference type="GO" id="GO:0036503">
    <property type="term" value="P:ERAD pathway"/>
    <property type="evidence" value="ECO:0007669"/>
    <property type="project" value="TreeGrafter"/>
</dbReference>
<reference evidence="5" key="1">
    <citation type="submission" date="2023-03" db="EMBL/GenBank/DDBJ databases">
        <title>Mating type loci evolution in Malassezia.</title>
        <authorList>
            <person name="Coelho M.A."/>
        </authorList>
    </citation>
    <scope>NUCLEOTIDE SEQUENCE</scope>
    <source>
        <strain evidence="5">CBS 11721</strain>
    </source>
</reference>
<dbReference type="PANTHER" id="PTHR13312:SF0">
    <property type="entry name" value="UBIQUITIN THIOESTERASE OTU1"/>
    <property type="match status" value="1"/>
</dbReference>